<feature type="region of interest" description="Disordered" evidence="1">
    <location>
        <begin position="1"/>
        <end position="36"/>
    </location>
</feature>
<feature type="region of interest" description="Disordered" evidence="1">
    <location>
        <begin position="53"/>
        <end position="79"/>
    </location>
</feature>
<proteinExistence type="predicted"/>
<dbReference type="EMBL" id="GDHF01014397">
    <property type="protein sequence ID" value="JAI37917.1"/>
    <property type="molecule type" value="Transcribed_RNA"/>
</dbReference>
<evidence type="ECO:0000256" key="1">
    <source>
        <dbReference type="SAM" id="MobiDB-lite"/>
    </source>
</evidence>
<feature type="region of interest" description="Disordered" evidence="1">
    <location>
        <begin position="112"/>
        <end position="136"/>
    </location>
</feature>
<name>A0A0K8VGD5_BACLA</name>
<feature type="compositionally biased region" description="Low complexity" evidence="1">
    <location>
        <begin position="116"/>
        <end position="130"/>
    </location>
</feature>
<feature type="compositionally biased region" description="Low complexity" evidence="1">
    <location>
        <begin position="53"/>
        <end position="75"/>
    </location>
</feature>
<accession>A0A0K8VGD5</accession>
<reference evidence="2" key="1">
    <citation type="submission" date="2015-06" db="EMBL/GenBank/DDBJ databases">
        <authorList>
            <person name="Hoefler B.C."/>
            <person name="Straight P.D."/>
        </authorList>
    </citation>
    <scope>NUCLEOTIDE SEQUENCE</scope>
</reference>
<feature type="compositionally biased region" description="Low complexity" evidence="1">
    <location>
        <begin position="9"/>
        <end position="36"/>
    </location>
</feature>
<dbReference type="EMBL" id="GDHF01005902">
    <property type="protein sequence ID" value="JAI46412.1"/>
    <property type="molecule type" value="Transcribed_RNA"/>
</dbReference>
<sequence length="136" mass="14151">MKTATRRVSTYSPLTTSSSSVSACATSTSSSSSSSTALKTAILNAAAAAATASATASSSPSSSPKLLPSSPESTLISQRDIFNRRRRKVRMSIPRIVLDASAVAPVNPTVEESGCHNNNNNNNNNFHNFNTSTQAT</sequence>
<organism evidence="2">
    <name type="scientific">Bactrocera latifrons</name>
    <name type="common">Malaysian fruit fly</name>
    <name type="synonym">Chaetodacus latifrons</name>
    <dbReference type="NCBI Taxonomy" id="174628"/>
    <lineage>
        <taxon>Eukaryota</taxon>
        <taxon>Metazoa</taxon>
        <taxon>Ecdysozoa</taxon>
        <taxon>Arthropoda</taxon>
        <taxon>Hexapoda</taxon>
        <taxon>Insecta</taxon>
        <taxon>Pterygota</taxon>
        <taxon>Neoptera</taxon>
        <taxon>Endopterygota</taxon>
        <taxon>Diptera</taxon>
        <taxon>Brachycera</taxon>
        <taxon>Muscomorpha</taxon>
        <taxon>Tephritoidea</taxon>
        <taxon>Tephritidae</taxon>
        <taxon>Bactrocera</taxon>
        <taxon>Bactrocera</taxon>
    </lineage>
</organism>
<dbReference type="PROSITE" id="PS51257">
    <property type="entry name" value="PROKAR_LIPOPROTEIN"/>
    <property type="match status" value="1"/>
</dbReference>
<gene>
    <name evidence="3" type="ORF">c0_g1_i1</name>
    <name evidence="2" type="ORF">c0_g1_i2</name>
</gene>
<dbReference type="AlphaFoldDB" id="A0A0K8VGD5"/>
<evidence type="ECO:0000313" key="3">
    <source>
        <dbReference type="EMBL" id="JAI46412.1"/>
    </source>
</evidence>
<protein>
    <submittedName>
        <fullName evidence="2">Uncharacterized protein</fullName>
    </submittedName>
</protein>
<feature type="non-terminal residue" evidence="2">
    <location>
        <position position="136"/>
    </location>
</feature>
<evidence type="ECO:0000313" key="2">
    <source>
        <dbReference type="EMBL" id="JAI37917.1"/>
    </source>
</evidence>